<dbReference type="HOGENOM" id="CLU_029446_1_0_1"/>
<feature type="compositionally biased region" description="Low complexity" evidence="12">
    <location>
        <begin position="24"/>
        <end position="54"/>
    </location>
</feature>
<evidence type="ECO:0000256" key="10">
    <source>
        <dbReference type="ARBA" id="ARBA00023242"/>
    </source>
</evidence>
<reference evidence="15" key="3">
    <citation type="submission" date="2025-09" db="UniProtKB">
        <authorList>
            <consortium name="Ensembl"/>
        </authorList>
    </citation>
    <scope>IDENTIFICATION</scope>
    <source>
        <strain evidence="15">Thorbecke</strain>
    </source>
</reference>
<evidence type="ECO:0000259" key="14">
    <source>
        <dbReference type="PROSITE" id="PS50024"/>
    </source>
</evidence>
<dbReference type="GO" id="GO:0016324">
    <property type="term" value="C:apical plasma membrane"/>
    <property type="evidence" value="ECO:0007669"/>
    <property type="project" value="UniProtKB-SubCell"/>
</dbReference>
<dbReference type="EMBL" id="AAGW02000455">
    <property type="status" value="NOT_ANNOTATED_CDS"/>
    <property type="molecule type" value="Genomic_DNA"/>
</dbReference>
<evidence type="ECO:0000313" key="16">
    <source>
        <dbReference type="Proteomes" id="UP000001811"/>
    </source>
</evidence>
<dbReference type="PANTHER" id="PTHR10006">
    <property type="entry name" value="MUCIN-1-RELATED"/>
    <property type="match status" value="1"/>
</dbReference>
<evidence type="ECO:0000256" key="11">
    <source>
        <dbReference type="ARBA" id="ARBA00023288"/>
    </source>
</evidence>
<dbReference type="Proteomes" id="UP000001811">
    <property type="component" value="Chromosome 13"/>
</dbReference>
<sequence length="455" mass="46601">MTGGSLPTLSPGSGSAAIPGQIVSSTTSPATSPVHEVTSAPATSPTSVSATSPVHEVTSAPATSPASDLATSPVHEVTSAPATTTSPVHEVTSAPATSPTSVSDTSPVHEVTSALTTSPTSVSATSPVHEVTSAPATSPTSVSATSPVHEVTSAPATSPTSVSATSPVHEVTSALATTMPVGTLSTPSSVPSHTGTPTTLPSPSHSTGSPVTTSTQSTAPQVSAGLSFFFLSFYITNLQFNSSLEDPSSKYYQELQRNVSALISQIYGQKNFLGLSGIRFRPGSVVVDLILAFQEGSTNEVTVQSQFIQNIPQAARYNLNISRVTVRDVLSPSSAQSGVPGWGIALLVLVCVLLALAIIYFIALAVCQCRRKNCGQLDLFPTRDTYHPMSEYPTYHTHGRYVPPGSTRRSPYEEESAGNGGSGLSYTSPPVAATSAHLAGTCTFTKGQPGAGSLS</sequence>
<dbReference type="AlphaFoldDB" id="G1TML2"/>
<dbReference type="SMART" id="SM00200">
    <property type="entry name" value="SEA"/>
    <property type="match status" value="1"/>
</dbReference>
<dbReference type="PROSITE" id="PS50024">
    <property type="entry name" value="SEA"/>
    <property type="match status" value="1"/>
</dbReference>
<dbReference type="Pfam" id="PF01390">
    <property type="entry name" value="SEA"/>
    <property type="match status" value="1"/>
</dbReference>
<protein>
    <recommendedName>
        <fullName evidence="4">Mucin-1</fullName>
    </recommendedName>
</protein>
<keyword evidence="10" id="KW-0539">Nucleus</keyword>
<dbReference type="Gene3D" id="6.10.140.600">
    <property type="match status" value="1"/>
</dbReference>
<keyword evidence="13" id="KW-0472">Membrane</keyword>
<keyword evidence="11" id="KW-0449">Lipoprotein</keyword>
<dbReference type="Ensembl" id="ENSOCUT00000027816.3">
    <property type="protein sequence ID" value="ENSOCUP00000018223.2"/>
    <property type="gene ID" value="ENSOCUG00000023957.3"/>
</dbReference>
<feature type="transmembrane region" description="Helical" evidence="13">
    <location>
        <begin position="342"/>
        <end position="367"/>
    </location>
</feature>
<evidence type="ECO:0000313" key="15">
    <source>
        <dbReference type="Ensembl" id="ENSOCUP00000018223.2"/>
    </source>
</evidence>
<dbReference type="PaxDb" id="9986-ENSOCUP00000018223"/>
<keyword evidence="13" id="KW-1133">Transmembrane helix</keyword>
<dbReference type="ExpressionAtlas" id="G1TML2">
    <property type="expression patterns" value="baseline"/>
</dbReference>
<dbReference type="GO" id="GO:0005737">
    <property type="term" value="C:cytoplasm"/>
    <property type="evidence" value="ECO:0007669"/>
    <property type="project" value="UniProtKB-SubCell"/>
</dbReference>
<evidence type="ECO:0000256" key="4">
    <source>
        <dbReference type="ARBA" id="ARBA00014269"/>
    </source>
</evidence>
<feature type="domain" description="SEA" evidence="14">
    <location>
        <begin position="225"/>
        <end position="333"/>
    </location>
</feature>
<evidence type="ECO:0000256" key="9">
    <source>
        <dbReference type="ARBA" id="ARBA00023139"/>
    </source>
</evidence>
<feature type="region of interest" description="Disordered" evidence="12">
    <location>
        <begin position="1"/>
        <end position="217"/>
    </location>
</feature>
<comment type="subcellular location">
    <subcellularLocation>
        <location evidence="2">Apical cell membrane</location>
        <topology evidence="2">Single-pass type I membrane protein</topology>
    </subcellularLocation>
    <subcellularLocation>
        <location evidence="3">Cytoplasm</location>
    </subcellularLocation>
    <subcellularLocation>
        <location evidence="1">Nucleus</location>
    </subcellularLocation>
</comment>
<dbReference type="InParanoid" id="G1TML2"/>
<keyword evidence="5" id="KW-1003">Cell membrane</keyword>
<keyword evidence="9" id="KW-0564">Palmitate</keyword>
<keyword evidence="13" id="KW-0812">Transmembrane</keyword>
<gene>
    <name evidence="15" type="primary">MUC1</name>
</gene>
<feature type="compositionally biased region" description="Low complexity" evidence="12">
    <location>
        <begin position="191"/>
        <end position="210"/>
    </location>
</feature>
<evidence type="ECO:0000256" key="5">
    <source>
        <dbReference type="ARBA" id="ARBA00022475"/>
    </source>
</evidence>
<organism evidence="15 16">
    <name type="scientific">Oryctolagus cuniculus</name>
    <name type="common">Rabbit</name>
    <dbReference type="NCBI Taxonomy" id="9986"/>
    <lineage>
        <taxon>Eukaryota</taxon>
        <taxon>Metazoa</taxon>
        <taxon>Chordata</taxon>
        <taxon>Craniata</taxon>
        <taxon>Vertebrata</taxon>
        <taxon>Euteleostomi</taxon>
        <taxon>Mammalia</taxon>
        <taxon>Eutheria</taxon>
        <taxon>Euarchontoglires</taxon>
        <taxon>Glires</taxon>
        <taxon>Lagomorpha</taxon>
        <taxon>Leporidae</taxon>
        <taxon>Oryctolagus</taxon>
    </lineage>
</organism>
<dbReference type="SMR" id="G1TML2"/>
<feature type="compositionally biased region" description="Low complexity" evidence="12">
    <location>
        <begin position="91"/>
        <end position="168"/>
    </location>
</feature>
<reference evidence="15 16" key="1">
    <citation type="journal article" date="2011" name="Nature">
        <title>A high-resolution map of human evolutionary constraint using 29 mammals.</title>
        <authorList>
            <person name="Lindblad-Toh K."/>
            <person name="Garber M."/>
            <person name="Zuk O."/>
            <person name="Lin M.F."/>
            <person name="Parker B.J."/>
            <person name="Washietl S."/>
            <person name="Kheradpour P."/>
            <person name="Ernst J."/>
            <person name="Jordan G."/>
            <person name="Mauceli E."/>
            <person name="Ward L.D."/>
            <person name="Lowe C.B."/>
            <person name="Holloway A.K."/>
            <person name="Clamp M."/>
            <person name="Gnerre S."/>
            <person name="Alfoldi J."/>
            <person name="Beal K."/>
            <person name="Chang J."/>
            <person name="Clawson H."/>
            <person name="Cuff J."/>
            <person name="Di Palma F."/>
            <person name="Fitzgerald S."/>
            <person name="Flicek P."/>
            <person name="Guttman M."/>
            <person name="Hubisz M.J."/>
            <person name="Jaffe D.B."/>
            <person name="Jungreis I."/>
            <person name="Kent W.J."/>
            <person name="Kostka D."/>
            <person name="Lara M."/>
            <person name="Martins A.L."/>
            <person name="Massingham T."/>
            <person name="Moltke I."/>
            <person name="Raney B.J."/>
            <person name="Rasmussen M.D."/>
            <person name="Robinson J."/>
            <person name="Stark A."/>
            <person name="Vilella A.J."/>
            <person name="Wen J."/>
            <person name="Xie X."/>
            <person name="Zody M.C."/>
            <person name="Baldwin J."/>
            <person name="Bloom T."/>
            <person name="Chin C.W."/>
            <person name="Heiman D."/>
            <person name="Nicol R."/>
            <person name="Nusbaum C."/>
            <person name="Young S."/>
            <person name="Wilkinson J."/>
            <person name="Worley K.C."/>
            <person name="Kovar C.L."/>
            <person name="Muzny D.M."/>
            <person name="Gibbs R.A."/>
            <person name="Cree A."/>
            <person name="Dihn H.H."/>
            <person name="Fowler G."/>
            <person name="Jhangiani S."/>
            <person name="Joshi V."/>
            <person name="Lee S."/>
            <person name="Lewis L.R."/>
            <person name="Nazareth L.V."/>
            <person name="Okwuonu G."/>
            <person name="Santibanez J."/>
            <person name="Warren W.C."/>
            <person name="Mardis E.R."/>
            <person name="Weinstock G.M."/>
            <person name="Wilson R.K."/>
            <person name="Delehaunty K."/>
            <person name="Dooling D."/>
            <person name="Fronik C."/>
            <person name="Fulton L."/>
            <person name="Fulton B."/>
            <person name="Graves T."/>
            <person name="Minx P."/>
            <person name="Sodergren E."/>
            <person name="Birney E."/>
            <person name="Margulies E.H."/>
            <person name="Herrero J."/>
            <person name="Green E.D."/>
            <person name="Haussler D."/>
            <person name="Siepel A."/>
            <person name="Goldman N."/>
            <person name="Pollard K.S."/>
            <person name="Pedersen J.S."/>
            <person name="Lander E.S."/>
            <person name="Kellis M."/>
        </authorList>
    </citation>
    <scope>NUCLEOTIDE SEQUENCE [LARGE SCALE GENOMIC DNA]</scope>
    <source>
        <strain evidence="15 16">Thorbecke inbred</strain>
    </source>
</reference>
<feature type="compositionally biased region" description="Low complexity" evidence="12">
    <location>
        <begin position="1"/>
        <end position="15"/>
    </location>
</feature>
<dbReference type="STRING" id="9986.ENSOCUP00000018223"/>
<accession>G1TML2</accession>
<evidence type="ECO:0000256" key="2">
    <source>
        <dbReference type="ARBA" id="ARBA00004247"/>
    </source>
</evidence>
<name>G1TML2_RABIT</name>
<keyword evidence="6" id="KW-0963">Cytoplasm</keyword>
<proteinExistence type="predicted"/>
<evidence type="ECO:0000256" key="8">
    <source>
        <dbReference type="ARBA" id="ARBA00022813"/>
    </source>
</evidence>
<reference evidence="15" key="2">
    <citation type="submission" date="2025-08" db="UniProtKB">
        <authorList>
            <consortium name="Ensembl"/>
        </authorList>
    </citation>
    <scope>IDENTIFICATION</scope>
    <source>
        <strain evidence="15">Thorbecke</strain>
    </source>
</reference>
<dbReference type="eggNOG" id="ENOG502QWCT">
    <property type="taxonomic scope" value="Eukaryota"/>
</dbReference>
<evidence type="ECO:0000256" key="13">
    <source>
        <dbReference type="SAM" id="Phobius"/>
    </source>
</evidence>
<dbReference type="PANTHER" id="PTHR10006:SF19">
    <property type="entry name" value="MUCIN-1"/>
    <property type="match status" value="1"/>
</dbReference>
<dbReference type="GeneTree" id="ENSGT00710000106874"/>
<dbReference type="InterPro" id="IPR036364">
    <property type="entry name" value="SEA_dom_sf"/>
</dbReference>
<keyword evidence="16" id="KW-1185">Reference proteome</keyword>
<evidence type="ECO:0000256" key="7">
    <source>
        <dbReference type="ARBA" id="ARBA00022553"/>
    </source>
</evidence>
<keyword evidence="7" id="KW-0597">Phosphoprotein</keyword>
<dbReference type="GO" id="GO:0005634">
    <property type="term" value="C:nucleus"/>
    <property type="evidence" value="ECO:0007669"/>
    <property type="project" value="UniProtKB-SubCell"/>
</dbReference>
<dbReference type="InterPro" id="IPR000082">
    <property type="entry name" value="SEA_dom"/>
</dbReference>
<evidence type="ECO:0000256" key="3">
    <source>
        <dbReference type="ARBA" id="ARBA00004496"/>
    </source>
</evidence>
<feature type="region of interest" description="Disordered" evidence="12">
    <location>
        <begin position="397"/>
        <end position="428"/>
    </location>
</feature>
<dbReference type="Bgee" id="ENSOCUG00000023957">
    <property type="expression patterns" value="Expressed in uterus and 14 other cell types or tissues"/>
</dbReference>
<keyword evidence="8" id="KW-0068">Autocatalytic cleavage</keyword>
<dbReference type="SUPFAM" id="SSF82671">
    <property type="entry name" value="SEA domain"/>
    <property type="match status" value="1"/>
</dbReference>
<evidence type="ECO:0000256" key="12">
    <source>
        <dbReference type="SAM" id="MobiDB-lite"/>
    </source>
</evidence>
<evidence type="ECO:0000256" key="6">
    <source>
        <dbReference type="ARBA" id="ARBA00022490"/>
    </source>
</evidence>
<feature type="compositionally biased region" description="Polar residues" evidence="12">
    <location>
        <begin position="60"/>
        <end position="70"/>
    </location>
</feature>
<dbReference type="EMBL" id="AAGW02000456">
    <property type="status" value="NOT_ANNOTATED_CDS"/>
    <property type="molecule type" value="Genomic_DNA"/>
</dbReference>
<evidence type="ECO:0000256" key="1">
    <source>
        <dbReference type="ARBA" id="ARBA00004123"/>
    </source>
</evidence>